<proteinExistence type="predicted"/>
<keyword evidence="2" id="KW-0732">Signal</keyword>
<evidence type="ECO:0000313" key="4">
    <source>
        <dbReference type="Proteomes" id="UP000076744"/>
    </source>
</evidence>
<feature type="chain" id="PRO_5007891755" evidence="2">
    <location>
        <begin position="18"/>
        <end position="397"/>
    </location>
</feature>
<dbReference type="RefSeq" id="XP_018702463.1">
    <property type="nucleotide sequence ID" value="XM_018850423.1"/>
</dbReference>
<dbReference type="GeneID" id="30023111"/>
<dbReference type="EMBL" id="AZHB01000018">
    <property type="protein sequence ID" value="OAA58280.1"/>
    <property type="molecule type" value="Genomic_DNA"/>
</dbReference>
<evidence type="ECO:0000256" key="1">
    <source>
        <dbReference type="SAM" id="MobiDB-lite"/>
    </source>
</evidence>
<dbReference type="GO" id="GO:0016787">
    <property type="term" value="F:hydrolase activity"/>
    <property type="evidence" value="ECO:0007669"/>
    <property type="project" value="UniProtKB-KW"/>
</dbReference>
<dbReference type="AlphaFoldDB" id="A0A167R568"/>
<feature type="signal peptide" evidence="2">
    <location>
        <begin position="1"/>
        <end position="17"/>
    </location>
</feature>
<evidence type="ECO:0000256" key="2">
    <source>
        <dbReference type="SAM" id="SignalP"/>
    </source>
</evidence>
<gene>
    <name evidence="3" type="ORF">ISF_06819</name>
</gene>
<evidence type="ECO:0000313" key="3">
    <source>
        <dbReference type="EMBL" id="OAA58280.1"/>
    </source>
</evidence>
<name>A0A167R568_CORFA</name>
<dbReference type="STRING" id="1081104.A0A167R568"/>
<accession>A0A167R568</accession>
<feature type="region of interest" description="Disordered" evidence="1">
    <location>
        <begin position="311"/>
        <end position="336"/>
    </location>
</feature>
<dbReference type="Proteomes" id="UP000076744">
    <property type="component" value="Unassembled WGS sequence"/>
</dbReference>
<dbReference type="Gene3D" id="2.70.98.30">
    <property type="entry name" value="Golgi alpha-mannosidase II, domain 4"/>
    <property type="match status" value="1"/>
</dbReference>
<organism evidence="3 4">
    <name type="scientific">Cordyceps fumosorosea (strain ARSEF 2679)</name>
    <name type="common">Isaria fumosorosea</name>
    <dbReference type="NCBI Taxonomy" id="1081104"/>
    <lineage>
        <taxon>Eukaryota</taxon>
        <taxon>Fungi</taxon>
        <taxon>Dikarya</taxon>
        <taxon>Ascomycota</taxon>
        <taxon>Pezizomycotina</taxon>
        <taxon>Sordariomycetes</taxon>
        <taxon>Hypocreomycetidae</taxon>
        <taxon>Hypocreales</taxon>
        <taxon>Cordycipitaceae</taxon>
        <taxon>Cordyceps</taxon>
    </lineage>
</organism>
<sequence>MLSLLSCLSLASAFIAAGDILKPRAGLGPISTSSAATIAGGQVACAAEPIDSFFAGLKLPAPYAAPPGNATAAGPFPYESALDARGLRLGISTGRQFDGTSAKQPVQFDWHASLAEHGGAFANHKATAFDTQAVTVRYFEGAAAMDAHLVPGSPYGTVYLIYALSPITLTARSDSADAGTVRAGSTFNGVLRMVMLADPGHKALLDQHHATYPTAVGVDYAFGDTDGADPDFPPTSALGYLTTKGWMYPAVGNQWRMKYALSNITWNAPRPLDRSCADAVPAGLEYEISQPNLAAAPVIFTTGAAAWPLRRASPSSRTSCSPPAQVPSSMEHSDEMGRRDLVDKLGRRRQQKAGAAAGVYTNKAASNGRYVVLAADGSLVNSTVEESAGEGFRFIKA</sequence>
<protein>
    <submittedName>
        <fullName evidence="3">Glycoside hydrolase family 81 protein</fullName>
    </submittedName>
</protein>
<comment type="caution">
    <text evidence="3">The sequence shown here is derived from an EMBL/GenBank/DDBJ whole genome shotgun (WGS) entry which is preliminary data.</text>
</comment>
<keyword evidence="4" id="KW-1185">Reference proteome</keyword>
<reference evidence="3 4" key="1">
    <citation type="journal article" date="2016" name="Genome Biol. Evol.">
        <title>Divergent and convergent evolution of fungal pathogenicity.</title>
        <authorList>
            <person name="Shang Y."/>
            <person name="Xiao G."/>
            <person name="Zheng P."/>
            <person name="Cen K."/>
            <person name="Zhan S."/>
            <person name="Wang C."/>
        </authorList>
    </citation>
    <scope>NUCLEOTIDE SEQUENCE [LARGE SCALE GENOMIC DNA]</scope>
    <source>
        <strain evidence="3 4">ARSEF 2679</strain>
    </source>
</reference>
<feature type="compositionally biased region" description="Polar residues" evidence="1">
    <location>
        <begin position="313"/>
        <end position="330"/>
    </location>
</feature>
<dbReference type="OrthoDB" id="4473401at2759"/>
<keyword evidence="3" id="KW-0378">Hydrolase</keyword>